<feature type="domain" description="Kinetochore protein Sos7 coiled-coil" evidence="3">
    <location>
        <begin position="77"/>
        <end position="149"/>
    </location>
</feature>
<dbReference type="GO" id="GO:0034501">
    <property type="term" value="P:protein localization to kinetochore"/>
    <property type="evidence" value="ECO:0007669"/>
    <property type="project" value="InterPro"/>
</dbReference>
<dbReference type="GO" id="GO:0000776">
    <property type="term" value="C:kinetochore"/>
    <property type="evidence" value="ECO:0007669"/>
    <property type="project" value="InterPro"/>
</dbReference>
<dbReference type="OrthoDB" id="18959at2759"/>
<feature type="coiled-coil region" evidence="1">
    <location>
        <begin position="112"/>
        <end position="139"/>
    </location>
</feature>
<sequence length="379" mass="42414">MSAAASTSMHTATQSILHQAVEHLASTGAELLNIERHRDRFQERALRDVTVNSNDSAMALDPGNPTIIGPEMEAQKDHFRRLKFNYLEQEAKRNFLFSITGDEPQGVQPGENEALEQSNAEKKAALKAYKAHIDEMRQETIELARSNAASEWDPGHAPPQFPWNPEIKSQLAEAQALQKSIRDMELELARIKAKHPPENRLTVPQANEILDQQINDIERLTEEISTTGKKVDVAREEVSRTAKEVQRLGREREREEARAKEVREGREAGDTKVDELCQWLSSSITTYRKLMGIRSVRASVDGPQQLLHIEYEVTPAGNNKEPVGVATLVLRFDGATRRLADAQLQGSDMNIEEAVNVAKRGNDVPGLVADVLMRLRPQA</sequence>
<comment type="caution">
    <text evidence="4">The sequence shown here is derived from an EMBL/GenBank/DDBJ whole genome shotgun (WGS) entry which is preliminary data.</text>
</comment>
<dbReference type="STRING" id="1890683.A0A427YJL5"/>
<organism evidence="4 5">
    <name type="scientific">Saitozyma podzolica</name>
    <dbReference type="NCBI Taxonomy" id="1890683"/>
    <lineage>
        <taxon>Eukaryota</taxon>
        <taxon>Fungi</taxon>
        <taxon>Dikarya</taxon>
        <taxon>Basidiomycota</taxon>
        <taxon>Agaricomycotina</taxon>
        <taxon>Tremellomycetes</taxon>
        <taxon>Tremellales</taxon>
        <taxon>Trimorphomycetaceae</taxon>
        <taxon>Saitozyma</taxon>
    </lineage>
</organism>
<evidence type="ECO:0000256" key="2">
    <source>
        <dbReference type="SAM" id="MobiDB-lite"/>
    </source>
</evidence>
<dbReference type="EMBL" id="RSCD01000008">
    <property type="protein sequence ID" value="RSH91284.1"/>
    <property type="molecule type" value="Genomic_DNA"/>
</dbReference>
<accession>A0A427YJL5</accession>
<evidence type="ECO:0000313" key="5">
    <source>
        <dbReference type="Proteomes" id="UP000279259"/>
    </source>
</evidence>
<protein>
    <recommendedName>
        <fullName evidence="3">Kinetochore protein Sos7 coiled-coil domain-containing protein</fullName>
    </recommendedName>
</protein>
<dbReference type="InterPro" id="IPR037475">
    <property type="entry name" value="Sos7"/>
</dbReference>
<name>A0A427YJL5_9TREE</name>
<feature type="region of interest" description="Disordered" evidence="2">
    <location>
        <begin position="244"/>
        <end position="266"/>
    </location>
</feature>
<dbReference type="PANTHER" id="PTHR37329:SF1">
    <property type="entry name" value="KINETOCHORE PROTEIN SOS7"/>
    <property type="match status" value="1"/>
</dbReference>
<evidence type="ECO:0000256" key="1">
    <source>
        <dbReference type="SAM" id="Coils"/>
    </source>
</evidence>
<keyword evidence="1" id="KW-0175">Coiled coil</keyword>
<dbReference type="Proteomes" id="UP000279259">
    <property type="component" value="Unassembled WGS sequence"/>
</dbReference>
<evidence type="ECO:0000259" key="3">
    <source>
        <dbReference type="Pfam" id="PF20882"/>
    </source>
</evidence>
<dbReference type="AlphaFoldDB" id="A0A427YJL5"/>
<proteinExistence type="predicted"/>
<dbReference type="GO" id="GO:0051315">
    <property type="term" value="P:attachment of mitotic spindle microtubules to kinetochore"/>
    <property type="evidence" value="ECO:0007669"/>
    <property type="project" value="TreeGrafter"/>
</dbReference>
<evidence type="ECO:0000313" key="4">
    <source>
        <dbReference type="EMBL" id="RSH91284.1"/>
    </source>
</evidence>
<reference evidence="4 5" key="1">
    <citation type="submission" date="2018-11" db="EMBL/GenBank/DDBJ databases">
        <title>Genome sequence of Saitozyma podzolica DSM 27192.</title>
        <authorList>
            <person name="Aliyu H."/>
            <person name="Gorte O."/>
            <person name="Ochsenreither K."/>
        </authorList>
    </citation>
    <scope>NUCLEOTIDE SEQUENCE [LARGE SCALE GENOMIC DNA]</scope>
    <source>
        <strain evidence="4 5">DSM 27192</strain>
    </source>
</reference>
<gene>
    <name evidence="4" type="ORF">EHS25_009583</name>
</gene>
<keyword evidence="5" id="KW-1185">Reference proteome</keyword>
<dbReference type="PANTHER" id="PTHR37329">
    <property type="entry name" value="KINETOCHORE PROTEIN SOS7"/>
    <property type="match status" value="1"/>
</dbReference>
<dbReference type="Pfam" id="PF20882">
    <property type="entry name" value="Sos7"/>
    <property type="match status" value="1"/>
</dbReference>
<dbReference type="InterPro" id="IPR048781">
    <property type="entry name" value="Sos7_CC"/>
</dbReference>